<dbReference type="EMBL" id="BAQB01000001">
    <property type="protein sequence ID" value="GBR43209.1"/>
    <property type="molecule type" value="Genomic_DNA"/>
</dbReference>
<sequence>MMYGVREESDTKERYAAPYLDALEECLVKGSFGQCEVEISGDETAEQQGRNEPNENKERGLREEGCFAAAQCPKSSEDERDSFGGEKAFLWGGGHGEDSIETQERVWSLWRDEPKAEQCRVSHDGYDTRHVVALCRAHEDVFLLAGRELYGAIL</sequence>
<accession>A0ABQ0QFU6</accession>
<feature type="region of interest" description="Disordered" evidence="1">
    <location>
        <begin position="39"/>
        <end position="60"/>
    </location>
</feature>
<organism evidence="2 3">
    <name type="scientific">Neokomagataea tanensis NBRC 106556</name>
    <dbReference type="NCBI Taxonomy" id="1223519"/>
    <lineage>
        <taxon>Bacteria</taxon>
        <taxon>Pseudomonadati</taxon>
        <taxon>Pseudomonadota</taxon>
        <taxon>Alphaproteobacteria</taxon>
        <taxon>Acetobacterales</taxon>
        <taxon>Acetobacteraceae</taxon>
        <taxon>Neokomagataea</taxon>
    </lineage>
</organism>
<keyword evidence="3" id="KW-1185">Reference proteome</keyword>
<evidence type="ECO:0000313" key="2">
    <source>
        <dbReference type="EMBL" id="GBR43209.1"/>
    </source>
</evidence>
<reference evidence="2" key="1">
    <citation type="submission" date="2013-04" db="EMBL/GenBank/DDBJ databases">
        <title>The genome sequencing project of 58 acetic acid bacteria.</title>
        <authorList>
            <person name="Okamoto-Kainuma A."/>
            <person name="Ishikawa M."/>
            <person name="Umino S."/>
            <person name="Koizumi Y."/>
            <person name="Shiwa Y."/>
            <person name="Yoshikawa H."/>
            <person name="Matsutani M."/>
            <person name="Matsushita K."/>
        </authorList>
    </citation>
    <scope>NUCLEOTIDE SEQUENCE</scope>
    <source>
        <strain evidence="2">NBRC 106556</strain>
    </source>
</reference>
<proteinExistence type="predicted"/>
<gene>
    <name evidence="2" type="ORF">AA106556_0012</name>
</gene>
<comment type="caution">
    <text evidence="2">The sequence shown here is derived from an EMBL/GenBank/DDBJ whole genome shotgun (WGS) entry which is preliminary data.</text>
</comment>
<evidence type="ECO:0000313" key="3">
    <source>
        <dbReference type="Proteomes" id="UP001062443"/>
    </source>
</evidence>
<name>A0ABQ0QFU6_9PROT</name>
<protein>
    <submittedName>
        <fullName evidence="2">Uncharacterized protein</fullName>
    </submittedName>
</protein>
<evidence type="ECO:0000256" key="1">
    <source>
        <dbReference type="SAM" id="MobiDB-lite"/>
    </source>
</evidence>
<dbReference type="Proteomes" id="UP001062443">
    <property type="component" value="Unassembled WGS sequence"/>
</dbReference>